<evidence type="ECO:0000313" key="1">
    <source>
        <dbReference type="EMBL" id="GIY26566.1"/>
    </source>
</evidence>
<organism evidence="1 2">
    <name type="scientific">Caerostris darwini</name>
    <dbReference type="NCBI Taxonomy" id="1538125"/>
    <lineage>
        <taxon>Eukaryota</taxon>
        <taxon>Metazoa</taxon>
        <taxon>Ecdysozoa</taxon>
        <taxon>Arthropoda</taxon>
        <taxon>Chelicerata</taxon>
        <taxon>Arachnida</taxon>
        <taxon>Araneae</taxon>
        <taxon>Araneomorphae</taxon>
        <taxon>Entelegynae</taxon>
        <taxon>Araneoidea</taxon>
        <taxon>Araneidae</taxon>
        <taxon>Caerostris</taxon>
    </lineage>
</organism>
<protein>
    <submittedName>
        <fullName evidence="1">Uncharacterized protein</fullName>
    </submittedName>
</protein>
<proteinExistence type="predicted"/>
<keyword evidence="2" id="KW-1185">Reference proteome</keyword>
<gene>
    <name evidence="1" type="ORF">CDAR_312901</name>
</gene>
<name>A0AAV4S072_9ARAC</name>
<dbReference type="AlphaFoldDB" id="A0AAV4S072"/>
<evidence type="ECO:0000313" key="2">
    <source>
        <dbReference type="Proteomes" id="UP001054837"/>
    </source>
</evidence>
<comment type="caution">
    <text evidence="1">The sequence shown here is derived from an EMBL/GenBank/DDBJ whole genome shotgun (WGS) entry which is preliminary data.</text>
</comment>
<sequence>MGLSLPKPISHPNFCLLAHKCLRASQTEDGVEDSHQISGPPIRDRRTNLLNPCPYGCAVLIYWSTRPLLSLGGLIVPSECFGKFGAVGEEQ</sequence>
<accession>A0AAV4S072</accession>
<reference evidence="1 2" key="1">
    <citation type="submission" date="2021-06" db="EMBL/GenBank/DDBJ databases">
        <title>Caerostris darwini draft genome.</title>
        <authorList>
            <person name="Kono N."/>
            <person name="Arakawa K."/>
        </authorList>
    </citation>
    <scope>NUCLEOTIDE SEQUENCE [LARGE SCALE GENOMIC DNA]</scope>
</reference>
<dbReference type="Proteomes" id="UP001054837">
    <property type="component" value="Unassembled WGS sequence"/>
</dbReference>
<dbReference type="EMBL" id="BPLQ01006954">
    <property type="protein sequence ID" value="GIY26566.1"/>
    <property type="molecule type" value="Genomic_DNA"/>
</dbReference>